<proteinExistence type="predicted"/>
<organism evidence="1">
    <name type="scientific">marine sediment metagenome</name>
    <dbReference type="NCBI Taxonomy" id="412755"/>
    <lineage>
        <taxon>unclassified sequences</taxon>
        <taxon>metagenomes</taxon>
        <taxon>ecological metagenomes</taxon>
    </lineage>
</organism>
<dbReference type="AlphaFoldDB" id="A0A0F9CWK6"/>
<evidence type="ECO:0000313" key="1">
    <source>
        <dbReference type="EMBL" id="KKL04238.1"/>
    </source>
</evidence>
<protein>
    <submittedName>
        <fullName evidence="1">Uncharacterized protein</fullName>
    </submittedName>
</protein>
<comment type="caution">
    <text evidence="1">The sequence shown here is derived from an EMBL/GenBank/DDBJ whole genome shotgun (WGS) entry which is preliminary data.</text>
</comment>
<sequence length="78" mass="8404">MANRMFSGLIYRAIAGEVYDDENPEYDCYCPAEYANDCVVGDCFVCDEDGNSCPGHECAVPVEASSLGVVVGKLMPMP</sequence>
<accession>A0A0F9CWK6</accession>
<dbReference type="EMBL" id="LAZR01044608">
    <property type="protein sequence ID" value="KKL04238.1"/>
    <property type="molecule type" value="Genomic_DNA"/>
</dbReference>
<gene>
    <name evidence="1" type="ORF">LCGC14_2618080</name>
</gene>
<reference evidence="1" key="1">
    <citation type="journal article" date="2015" name="Nature">
        <title>Complex archaea that bridge the gap between prokaryotes and eukaryotes.</title>
        <authorList>
            <person name="Spang A."/>
            <person name="Saw J.H."/>
            <person name="Jorgensen S.L."/>
            <person name="Zaremba-Niedzwiedzka K."/>
            <person name="Martijn J."/>
            <person name="Lind A.E."/>
            <person name="van Eijk R."/>
            <person name="Schleper C."/>
            <person name="Guy L."/>
            <person name="Ettema T.J."/>
        </authorList>
    </citation>
    <scope>NUCLEOTIDE SEQUENCE</scope>
</reference>
<name>A0A0F9CWK6_9ZZZZ</name>